<reference evidence="2" key="2">
    <citation type="submission" date="2022-01" db="EMBL/GenBank/DDBJ databases">
        <authorList>
            <person name="Yamashiro T."/>
            <person name="Shiraishi A."/>
            <person name="Satake H."/>
            <person name="Nakayama K."/>
        </authorList>
    </citation>
    <scope>NUCLEOTIDE SEQUENCE</scope>
</reference>
<feature type="region of interest" description="Disordered" evidence="1">
    <location>
        <begin position="1"/>
        <end position="85"/>
    </location>
</feature>
<reference evidence="2" key="1">
    <citation type="journal article" date="2022" name="Int. J. Mol. Sci.">
        <title>Draft Genome of Tanacetum Coccineum: Genomic Comparison of Closely Related Tanacetum-Family Plants.</title>
        <authorList>
            <person name="Yamashiro T."/>
            <person name="Shiraishi A."/>
            <person name="Nakayama K."/>
            <person name="Satake H."/>
        </authorList>
    </citation>
    <scope>NUCLEOTIDE SEQUENCE</scope>
</reference>
<keyword evidence="3" id="KW-1185">Reference proteome</keyword>
<gene>
    <name evidence="2" type="ORF">Tco_1091266</name>
</gene>
<evidence type="ECO:0000313" key="3">
    <source>
        <dbReference type="Proteomes" id="UP001151760"/>
    </source>
</evidence>
<feature type="compositionally biased region" description="Acidic residues" evidence="1">
    <location>
        <begin position="39"/>
        <end position="83"/>
    </location>
</feature>
<evidence type="ECO:0000256" key="1">
    <source>
        <dbReference type="SAM" id="MobiDB-lite"/>
    </source>
</evidence>
<feature type="compositionally biased region" description="Basic and acidic residues" evidence="1">
    <location>
        <begin position="101"/>
        <end position="110"/>
    </location>
</feature>
<dbReference type="Proteomes" id="UP001151760">
    <property type="component" value="Unassembled WGS sequence"/>
</dbReference>
<accession>A0ABQ5I6I9</accession>
<evidence type="ECO:0000313" key="2">
    <source>
        <dbReference type="EMBL" id="GJT95748.1"/>
    </source>
</evidence>
<organism evidence="2 3">
    <name type="scientific">Tanacetum coccineum</name>
    <dbReference type="NCBI Taxonomy" id="301880"/>
    <lineage>
        <taxon>Eukaryota</taxon>
        <taxon>Viridiplantae</taxon>
        <taxon>Streptophyta</taxon>
        <taxon>Embryophyta</taxon>
        <taxon>Tracheophyta</taxon>
        <taxon>Spermatophyta</taxon>
        <taxon>Magnoliopsida</taxon>
        <taxon>eudicotyledons</taxon>
        <taxon>Gunneridae</taxon>
        <taxon>Pentapetalae</taxon>
        <taxon>asterids</taxon>
        <taxon>campanulids</taxon>
        <taxon>Asterales</taxon>
        <taxon>Asteraceae</taxon>
        <taxon>Asteroideae</taxon>
        <taxon>Anthemideae</taxon>
        <taxon>Anthemidinae</taxon>
        <taxon>Tanacetum</taxon>
    </lineage>
</organism>
<comment type="caution">
    <text evidence="2">The sequence shown here is derived from an EMBL/GenBank/DDBJ whole genome shotgun (WGS) entry which is preliminary data.</text>
</comment>
<protein>
    <submittedName>
        <fullName evidence="2">Uncharacterized protein</fullName>
    </submittedName>
</protein>
<proteinExistence type="predicted"/>
<feature type="region of interest" description="Disordered" evidence="1">
    <location>
        <begin position="100"/>
        <end position="119"/>
    </location>
</feature>
<dbReference type="EMBL" id="BQNB010020418">
    <property type="protein sequence ID" value="GJT95748.1"/>
    <property type="molecule type" value="Genomic_DNA"/>
</dbReference>
<sequence>MPPKDEVLPAEGQPLPAALSPTADSPGYVPELDPKEDLKEDDDKDPEDDPADYPADGGDDGVDEDESSDDDEDDDVDIEEEEYLAPADSIAVALPAVDHAQSAEETKPFETDESAATPPPHPAYWATTRISILDEPPTPFWSDTEVARLLAIPTPPPSPLSLWSSPLPHIPSPPLPLILSPLPVSSLPPTSPTYPLGYRAAIIQLRAKAPSTSYSPLPHIILSHTRADTPPSGTPPLLPIPLPTSSPSLLLPSADHGANRPEVCLPPRKRLCFAFGPRYEVRESSSAAAARPTGGFRGDYGFVATMNREIRQFSPRVRQDTYKIYVRLDDEQSERQLMAGRLNLLYRDRRAHARTALLIEREARMYREAWGRSMDASDLACLEVISLCTTVLGQQAVITELQAEDRRRQAAITELLAADHRR</sequence>
<name>A0ABQ5I6I9_9ASTR</name>